<reference evidence="1" key="1">
    <citation type="submission" date="2021-02" db="EMBL/GenBank/DDBJ databases">
        <authorList>
            <consortium name="DOE Joint Genome Institute"/>
            <person name="Ahrendt S."/>
            <person name="Looney B.P."/>
            <person name="Miyauchi S."/>
            <person name="Morin E."/>
            <person name="Drula E."/>
            <person name="Courty P.E."/>
            <person name="Chicoki N."/>
            <person name="Fauchery L."/>
            <person name="Kohler A."/>
            <person name="Kuo A."/>
            <person name="Labutti K."/>
            <person name="Pangilinan J."/>
            <person name="Lipzen A."/>
            <person name="Riley R."/>
            <person name="Andreopoulos W."/>
            <person name="He G."/>
            <person name="Johnson J."/>
            <person name="Barry K.W."/>
            <person name="Grigoriev I.V."/>
            <person name="Nagy L."/>
            <person name="Hibbett D."/>
            <person name="Henrissat B."/>
            <person name="Matheny P.B."/>
            <person name="Labbe J."/>
            <person name="Martin F."/>
        </authorList>
    </citation>
    <scope>NUCLEOTIDE SEQUENCE</scope>
    <source>
        <strain evidence="1">EC-137</strain>
    </source>
</reference>
<dbReference type="Proteomes" id="UP000814128">
    <property type="component" value="Unassembled WGS sequence"/>
</dbReference>
<comment type="caution">
    <text evidence="1">The sequence shown here is derived from an EMBL/GenBank/DDBJ whole genome shotgun (WGS) entry which is preliminary data.</text>
</comment>
<evidence type="ECO:0000313" key="1">
    <source>
        <dbReference type="EMBL" id="KAI0035256.1"/>
    </source>
</evidence>
<proteinExistence type="predicted"/>
<protein>
    <submittedName>
        <fullName evidence="1">Uncharacterized protein</fullName>
    </submittedName>
</protein>
<name>A0ACB8QV78_9AGAM</name>
<sequence length="703" mass="76358">MQMPFTASPPPLPPPRLSPSPHSPLPGLSMSTSASTSASMPRSARPYGLAHQHTHPRPATMAVQPRIIGRHAASWADVACSSPASPRTRRPSSGTPSSSSLALRAPAVQPARANAHWHPHTPSAPPPPPQPFPLPSYLDHSLLRNLLQTELPPHLHQQLVAPPPPPPPQPTHVLPAPPMRTPSPDSEDDRSPSPPLRRLPPRPQQTMIGSTPIFRLPTRWSEQDRHPYLSVSADGRDLTYNGAGYHNNQNVDAGLARANHPIPPACGIYYYEVEILSKSQKAQVSIGFTTTAPRLNKLPGWEKESWGYYGDDGQAYTIPPDKDVKVGQPFGQAFGSGDIVGAGIDFSQNRAFFTRNGMLIGHVFDTLGSKPDQTYYPSVGLRHAHEHIRANFGHAPFRYDVDEHAQGARDAVWNKIQRQSLDWQRVGATDVEGDVKMDVPAGEETAERGREELGRLVLGYLVHHGYAKSAAALQEQLARESHSTIPARPAGAGAPNSPLERRLAVLRAVLDGDIDAAVARAEAWFPSVLSAHDGRVRLRLRCRKFVELVNDAAAVKRRVDAVRDAGSGPGAGIEVDGMDVDADGRGEAEAALKRAIAYGQQLRAEYKKDQRREVQGALEQAFAVVLYHFPSEMGGEIGRWAGREGREALAAEVNEAILESQGFARHPALERAFRQAVATTVQLGYQGVGAGVYADVRRELLDG</sequence>
<evidence type="ECO:0000313" key="2">
    <source>
        <dbReference type="Proteomes" id="UP000814128"/>
    </source>
</evidence>
<accession>A0ACB8QV78</accession>
<reference evidence="1" key="2">
    <citation type="journal article" date="2022" name="New Phytol.">
        <title>Evolutionary transition to the ectomycorrhizal habit in the genomes of a hyperdiverse lineage of mushroom-forming fungi.</title>
        <authorList>
            <person name="Looney B."/>
            <person name="Miyauchi S."/>
            <person name="Morin E."/>
            <person name="Drula E."/>
            <person name="Courty P.E."/>
            <person name="Kohler A."/>
            <person name="Kuo A."/>
            <person name="LaButti K."/>
            <person name="Pangilinan J."/>
            <person name="Lipzen A."/>
            <person name="Riley R."/>
            <person name="Andreopoulos W."/>
            <person name="He G."/>
            <person name="Johnson J."/>
            <person name="Nolan M."/>
            <person name="Tritt A."/>
            <person name="Barry K.W."/>
            <person name="Grigoriev I.V."/>
            <person name="Nagy L.G."/>
            <person name="Hibbett D."/>
            <person name="Henrissat B."/>
            <person name="Matheny P.B."/>
            <person name="Labbe J."/>
            <person name="Martin F.M."/>
        </authorList>
    </citation>
    <scope>NUCLEOTIDE SEQUENCE</scope>
    <source>
        <strain evidence="1">EC-137</strain>
    </source>
</reference>
<gene>
    <name evidence="1" type="ORF">K488DRAFT_83219</name>
</gene>
<dbReference type="EMBL" id="MU273487">
    <property type="protein sequence ID" value="KAI0035256.1"/>
    <property type="molecule type" value="Genomic_DNA"/>
</dbReference>
<organism evidence="1 2">
    <name type="scientific">Vararia minispora EC-137</name>
    <dbReference type="NCBI Taxonomy" id="1314806"/>
    <lineage>
        <taxon>Eukaryota</taxon>
        <taxon>Fungi</taxon>
        <taxon>Dikarya</taxon>
        <taxon>Basidiomycota</taxon>
        <taxon>Agaricomycotina</taxon>
        <taxon>Agaricomycetes</taxon>
        <taxon>Russulales</taxon>
        <taxon>Lachnocladiaceae</taxon>
        <taxon>Vararia</taxon>
    </lineage>
</organism>
<keyword evidence="2" id="KW-1185">Reference proteome</keyword>